<feature type="region of interest" description="Disordered" evidence="1">
    <location>
        <begin position="335"/>
        <end position="355"/>
    </location>
</feature>
<evidence type="ECO:0000313" key="2">
    <source>
        <dbReference type="EMBL" id="ORZ35294.1"/>
    </source>
</evidence>
<reference evidence="2 3" key="1">
    <citation type="submission" date="2016-07" db="EMBL/GenBank/DDBJ databases">
        <title>Pervasive Adenine N6-methylation of Active Genes in Fungi.</title>
        <authorList>
            <consortium name="DOE Joint Genome Institute"/>
            <person name="Mondo S.J."/>
            <person name="Dannebaum R.O."/>
            <person name="Kuo R.C."/>
            <person name="Labutti K."/>
            <person name="Haridas S."/>
            <person name="Kuo A."/>
            <person name="Salamov A."/>
            <person name="Ahrendt S.R."/>
            <person name="Lipzen A."/>
            <person name="Sullivan W."/>
            <person name="Andreopoulos W.B."/>
            <person name="Clum A."/>
            <person name="Lindquist E."/>
            <person name="Daum C."/>
            <person name="Ramamoorthy G.K."/>
            <person name="Gryganskyi A."/>
            <person name="Culley D."/>
            <person name="Magnuson J.K."/>
            <person name="James T.Y."/>
            <person name="O'Malley M.A."/>
            <person name="Stajich J.E."/>
            <person name="Spatafora J.W."/>
            <person name="Visel A."/>
            <person name="Grigoriev I.V."/>
        </authorList>
    </citation>
    <scope>NUCLEOTIDE SEQUENCE [LARGE SCALE GENOMIC DNA]</scope>
    <source>
        <strain evidence="2 3">PL171</strain>
    </source>
</reference>
<organism evidence="2 3">
    <name type="scientific">Catenaria anguillulae PL171</name>
    <dbReference type="NCBI Taxonomy" id="765915"/>
    <lineage>
        <taxon>Eukaryota</taxon>
        <taxon>Fungi</taxon>
        <taxon>Fungi incertae sedis</taxon>
        <taxon>Blastocladiomycota</taxon>
        <taxon>Blastocladiomycetes</taxon>
        <taxon>Blastocladiales</taxon>
        <taxon>Catenariaceae</taxon>
        <taxon>Catenaria</taxon>
    </lineage>
</organism>
<sequence length="623" mass="66870">MTSNSPIPTSPIIGATAAAAAAAPAHVPAPAEYTAYDHADAVYAPPSPTATLLIPTSIAATTSTKMPTSPIYDRPFSTLATVNDAASMLRVHFDQHSLAEQVAVRKAMLNSAVSVLHTKIMGGASQRYSTVMAIVEAGARRMAAEGVGNLRLVSAYIYPSDGAGSWCEYWPLLAILRAILPDMDGSAHEEVRLVDHIMLAIADAAANHLHPRGAIEVGEHASLAELLWQHPIEGEAEGERRIEWEVLVGPSLRPILGASPVRFVDLAEGEGPVSIMDRTWIIVGAIEGYGAPDQQQEPAADVACEKVDESVGDELRFEQVPAGSSALPMQEQAVIGSSASGSTGPSSPIQPSRSNIQAQAQRIRAKFPSYLIAAQRVYAELWFRAVVWLFGERNKAAVLRTGPWGKVCEADVTSLCGFVLDVYAQSGEKRVSFIDLRAEDGCTSRILLPFKDSTDLVLQISSSGELPSLSKVKKEINARAGTVLKRHVTIAYESLSFAPVVEHAGTRQDGLVEWSIVRAKRVHESEMDDDDLEVGTLVLDVSIASIRNQFQSTGTSEKAKHEEVLHVIVDTVVESDGPQLPRGVNTSLASAKALQAASALVYQSLRQVEDSVSHVDLVKKFMK</sequence>
<name>A0A1Y2HMU4_9FUNG</name>
<evidence type="ECO:0000256" key="1">
    <source>
        <dbReference type="SAM" id="MobiDB-lite"/>
    </source>
</evidence>
<comment type="caution">
    <text evidence="2">The sequence shown here is derived from an EMBL/GenBank/DDBJ whole genome shotgun (WGS) entry which is preliminary data.</text>
</comment>
<accession>A0A1Y2HMU4</accession>
<gene>
    <name evidence="2" type="ORF">BCR44DRAFT_47596</name>
</gene>
<keyword evidence="3" id="KW-1185">Reference proteome</keyword>
<dbReference type="Proteomes" id="UP000193411">
    <property type="component" value="Unassembled WGS sequence"/>
</dbReference>
<feature type="compositionally biased region" description="Low complexity" evidence="1">
    <location>
        <begin position="336"/>
        <end position="347"/>
    </location>
</feature>
<dbReference type="AlphaFoldDB" id="A0A1Y2HMU4"/>
<protein>
    <submittedName>
        <fullName evidence="2">Uncharacterized protein</fullName>
    </submittedName>
</protein>
<evidence type="ECO:0000313" key="3">
    <source>
        <dbReference type="Proteomes" id="UP000193411"/>
    </source>
</evidence>
<proteinExistence type="predicted"/>
<dbReference type="EMBL" id="MCFL01000023">
    <property type="protein sequence ID" value="ORZ35294.1"/>
    <property type="molecule type" value="Genomic_DNA"/>
</dbReference>